<dbReference type="EMBL" id="JBHSPU010000002">
    <property type="protein sequence ID" value="MFC5912438.1"/>
    <property type="molecule type" value="Genomic_DNA"/>
</dbReference>
<keyword evidence="2" id="KW-1185">Reference proteome</keyword>
<reference evidence="2" key="1">
    <citation type="journal article" date="2019" name="Int. J. Syst. Evol. Microbiol.">
        <title>The Global Catalogue of Microorganisms (GCM) 10K type strain sequencing project: providing services to taxonomists for standard genome sequencing and annotation.</title>
        <authorList>
            <consortium name="The Broad Institute Genomics Platform"/>
            <consortium name="The Broad Institute Genome Sequencing Center for Infectious Disease"/>
            <person name="Wu L."/>
            <person name="Ma J."/>
        </authorList>
    </citation>
    <scope>NUCLEOTIDE SEQUENCE [LARGE SCALE GENOMIC DNA]</scope>
    <source>
        <strain evidence="2">JCM 4147</strain>
    </source>
</reference>
<sequence length="149" mass="16543">MHRLPSPRFRRIAKLIAIDSAHRIALLPRRAGHRTWVLPQRFTRLDETYGNAVACRCQDLLASYPIRLGTVTGRRCAPAPEGLAPRAETRFYIVRVDAEPADEGPGGRALWAPRAVVGLWLGRPDIETVNVLADGYLDGWLPDGPITLD</sequence>
<evidence type="ECO:0008006" key="3">
    <source>
        <dbReference type="Google" id="ProtNLM"/>
    </source>
</evidence>
<comment type="caution">
    <text evidence="1">The sequence shown here is derived from an EMBL/GenBank/DDBJ whole genome shotgun (WGS) entry which is preliminary data.</text>
</comment>
<gene>
    <name evidence="1" type="ORF">ACFP1B_03135</name>
</gene>
<name>A0ABW1GDY3_9ACTN</name>
<accession>A0ABW1GDY3</accession>
<evidence type="ECO:0000313" key="2">
    <source>
        <dbReference type="Proteomes" id="UP001596200"/>
    </source>
</evidence>
<evidence type="ECO:0000313" key="1">
    <source>
        <dbReference type="EMBL" id="MFC5912438.1"/>
    </source>
</evidence>
<dbReference type="Proteomes" id="UP001596200">
    <property type="component" value="Unassembled WGS sequence"/>
</dbReference>
<dbReference type="RefSeq" id="WP_344517242.1">
    <property type="nucleotide sequence ID" value="NZ_BAAATU010000062.1"/>
</dbReference>
<organism evidence="1 2">
    <name type="scientific">Streptomyces pulveraceus</name>
    <dbReference type="NCBI Taxonomy" id="68258"/>
    <lineage>
        <taxon>Bacteria</taxon>
        <taxon>Bacillati</taxon>
        <taxon>Actinomycetota</taxon>
        <taxon>Actinomycetes</taxon>
        <taxon>Kitasatosporales</taxon>
        <taxon>Streptomycetaceae</taxon>
        <taxon>Streptomyces</taxon>
    </lineage>
</organism>
<proteinExistence type="predicted"/>
<protein>
    <recommendedName>
        <fullName evidence="3">NUDIX hydrolase</fullName>
    </recommendedName>
</protein>